<organism evidence="1 2">
    <name type="scientific">Eumeta variegata</name>
    <name type="common">Bagworm moth</name>
    <name type="synonym">Eumeta japonica</name>
    <dbReference type="NCBI Taxonomy" id="151549"/>
    <lineage>
        <taxon>Eukaryota</taxon>
        <taxon>Metazoa</taxon>
        <taxon>Ecdysozoa</taxon>
        <taxon>Arthropoda</taxon>
        <taxon>Hexapoda</taxon>
        <taxon>Insecta</taxon>
        <taxon>Pterygota</taxon>
        <taxon>Neoptera</taxon>
        <taxon>Endopterygota</taxon>
        <taxon>Lepidoptera</taxon>
        <taxon>Glossata</taxon>
        <taxon>Ditrysia</taxon>
        <taxon>Tineoidea</taxon>
        <taxon>Psychidae</taxon>
        <taxon>Oiketicinae</taxon>
        <taxon>Eumeta</taxon>
    </lineage>
</organism>
<dbReference type="Proteomes" id="UP000299102">
    <property type="component" value="Unassembled WGS sequence"/>
</dbReference>
<dbReference type="EMBL" id="BGZK01001733">
    <property type="protein sequence ID" value="GBP85396.1"/>
    <property type="molecule type" value="Genomic_DNA"/>
</dbReference>
<protein>
    <submittedName>
        <fullName evidence="1">Uncharacterized protein</fullName>
    </submittedName>
</protein>
<keyword evidence="2" id="KW-1185">Reference proteome</keyword>
<sequence length="246" mass="27804">MTAAVKLVTKAPHRRIVGTRGRRRGRGALNLRMTLFADNSERQSFGTSTFLLLVFIANARKRCADNISRVYSAAPRPGGHREEHRFHCDAPREWVPVAHSPYIHRPTPSSVRYPIRIRGRQRTLCHHHHRSDGRRAQGPARASVRISGRRAYTHIECPECVQTSIRRRQRKFVARCVLIDRRGRAAGRPRGGRGKATAARSPPFVYRQWPNVKSAIDYSLLACSRDARECDIDTQSTASGDGRVAN</sequence>
<gene>
    <name evidence="1" type="ORF">EVAR_62976_1</name>
</gene>
<name>A0A4C1Z9Y8_EUMVA</name>
<accession>A0A4C1Z9Y8</accession>
<comment type="caution">
    <text evidence="1">The sequence shown here is derived from an EMBL/GenBank/DDBJ whole genome shotgun (WGS) entry which is preliminary data.</text>
</comment>
<reference evidence="1 2" key="1">
    <citation type="journal article" date="2019" name="Commun. Biol.">
        <title>The bagworm genome reveals a unique fibroin gene that provides high tensile strength.</title>
        <authorList>
            <person name="Kono N."/>
            <person name="Nakamura H."/>
            <person name="Ohtoshi R."/>
            <person name="Tomita M."/>
            <person name="Numata K."/>
            <person name="Arakawa K."/>
        </authorList>
    </citation>
    <scope>NUCLEOTIDE SEQUENCE [LARGE SCALE GENOMIC DNA]</scope>
</reference>
<dbReference type="AlphaFoldDB" id="A0A4C1Z9Y8"/>
<evidence type="ECO:0000313" key="2">
    <source>
        <dbReference type="Proteomes" id="UP000299102"/>
    </source>
</evidence>
<evidence type="ECO:0000313" key="1">
    <source>
        <dbReference type="EMBL" id="GBP85396.1"/>
    </source>
</evidence>
<proteinExistence type="predicted"/>